<organism evidence="3 4">
    <name type="scientific">Mycobacterium asiaticum</name>
    <dbReference type="NCBI Taxonomy" id="1790"/>
    <lineage>
        <taxon>Bacteria</taxon>
        <taxon>Bacillati</taxon>
        <taxon>Actinomycetota</taxon>
        <taxon>Actinomycetes</taxon>
        <taxon>Mycobacteriales</taxon>
        <taxon>Mycobacteriaceae</taxon>
        <taxon>Mycobacterium</taxon>
    </lineage>
</organism>
<dbReference type="OrthoDB" id="5242272at2"/>
<feature type="domain" description="HNH nuclease" evidence="2">
    <location>
        <begin position="359"/>
        <end position="410"/>
    </location>
</feature>
<accession>A0A1A3P7Z8</accession>
<evidence type="ECO:0000313" key="4">
    <source>
        <dbReference type="Proteomes" id="UP000093928"/>
    </source>
</evidence>
<evidence type="ECO:0000256" key="1">
    <source>
        <dbReference type="SAM" id="MobiDB-lite"/>
    </source>
</evidence>
<comment type="caution">
    <text evidence="3">The sequence shown here is derived from an EMBL/GenBank/DDBJ whole genome shotgun (WGS) entry which is preliminary data.</text>
</comment>
<dbReference type="InterPro" id="IPR003615">
    <property type="entry name" value="HNH_nuc"/>
</dbReference>
<proteinExistence type="predicted"/>
<evidence type="ECO:0000313" key="3">
    <source>
        <dbReference type="EMBL" id="OBK28722.1"/>
    </source>
</evidence>
<feature type="compositionally biased region" description="Basic and acidic residues" evidence="1">
    <location>
        <begin position="485"/>
        <end position="497"/>
    </location>
</feature>
<dbReference type="Proteomes" id="UP000093928">
    <property type="component" value="Unassembled WGS sequence"/>
</dbReference>
<dbReference type="SMART" id="SM00507">
    <property type="entry name" value="HNHc"/>
    <property type="match status" value="1"/>
</dbReference>
<evidence type="ECO:0000259" key="2">
    <source>
        <dbReference type="SMART" id="SM00507"/>
    </source>
</evidence>
<dbReference type="InterPro" id="IPR003870">
    <property type="entry name" value="DUF222"/>
</dbReference>
<dbReference type="EMBL" id="LZLS01000068">
    <property type="protein sequence ID" value="OBK28722.1"/>
    <property type="molecule type" value="Genomic_DNA"/>
</dbReference>
<dbReference type="CDD" id="cd00085">
    <property type="entry name" value="HNHc"/>
    <property type="match status" value="1"/>
</dbReference>
<gene>
    <name evidence="3" type="ORF">A5634_01245</name>
</gene>
<name>A0A1A3P7Z8_MYCAS</name>
<reference evidence="3 4" key="1">
    <citation type="submission" date="2016-06" db="EMBL/GenBank/DDBJ databases">
        <authorList>
            <person name="Kjaerup R.B."/>
            <person name="Dalgaard T.S."/>
            <person name="Juul-Madsen H.R."/>
        </authorList>
    </citation>
    <scope>NUCLEOTIDE SEQUENCE [LARGE SCALE GENOMIC DNA]</scope>
    <source>
        <strain evidence="3 4">1165133.8</strain>
    </source>
</reference>
<dbReference type="AlphaFoldDB" id="A0A1A3P7Z8"/>
<dbReference type="RefSeq" id="WP_065143434.1">
    <property type="nucleotide sequence ID" value="NZ_LZLS01000068.1"/>
</dbReference>
<dbReference type="Pfam" id="PF02720">
    <property type="entry name" value="DUF222"/>
    <property type="match status" value="1"/>
</dbReference>
<protein>
    <recommendedName>
        <fullName evidence="2">HNH nuclease domain-containing protein</fullName>
    </recommendedName>
</protein>
<feature type="region of interest" description="Disordered" evidence="1">
    <location>
        <begin position="463"/>
        <end position="512"/>
    </location>
</feature>
<sequence>MFDSDLPDAVAIATVDDATLVGAIGGWGRAEAAAASRRLAAIAELVSRRTTGDVAHDRWSCDNWDNIAAEVAAALGVSHKVASGQMYLAVALRDRLPRTAALLAHGAISARLAATIVWHTQLIKDFETLQLVDKTLAEDAVQYGPLSANKTAQAIDAIIDRYDPGALRKTRASARSRDVVVDIANDESGTAAFWGRLYASDATVLNRRLTQMAGEVCDDDPRTLAQQRADALGVLAAGGERLACECDKPDCPAQTGSDQRATAVVIHVIADAESLTAEPDPHMSGEVAVRPITPEMTLSEALAPEPEPPGVHLPAGHILGGATVPAPLLSRLVAAGAKVAPLGRLSDTAPGPGYRPPATLDRFIRCRDMTCRFPNCDRPAELCDVDHTIPYPIGPTHPSNLKCLCRKHHLLKTFWGGNGGWRDRQLSDGTVVWTAPTGRTYTTRPGSRLLFPTLCLDTGELRTAATEDRPSTHSGLMMPQRRRTREQDRMYRIDSERALNNSATPRRSSTQS</sequence>
<feature type="compositionally biased region" description="Polar residues" evidence="1">
    <location>
        <begin position="498"/>
        <end position="512"/>
    </location>
</feature>